<comment type="caution">
    <text evidence="1">The sequence shown here is derived from an EMBL/GenBank/DDBJ whole genome shotgun (WGS) entry which is preliminary data.</text>
</comment>
<feature type="non-terminal residue" evidence="1">
    <location>
        <position position="1"/>
    </location>
</feature>
<reference evidence="1" key="2">
    <citation type="journal article" date="2020" name="Nat. Commun.">
        <title>Large-scale genome sequencing of mycorrhizal fungi provides insights into the early evolution of symbiotic traits.</title>
        <authorList>
            <person name="Miyauchi S."/>
            <person name="Kiss E."/>
            <person name="Kuo A."/>
            <person name="Drula E."/>
            <person name="Kohler A."/>
            <person name="Sanchez-Garcia M."/>
            <person name="Morin E."/>
            <person name="Andreopoulos B."/>
            <person name="Barry K.W."/>
            <person name="Bonito G."/>
            <person name="Buee M."/>
            <person name="Carver A."/>
            <person name="Chen C."/>
            <person name="Cichocki N."/>
            <person name="Clum A."/>
            <person name="Culley D."/>
            <person name="Crous P.W."/>
            <person name="Fauchery L."/>
            <person name="Girlanda M."/>
            <person name="Hayes R.D."/>
            <person name="Keri Z."/>
            <person name="LaButti K."/>
            <person name="Lipzen A."/>
            <person name="Lombard V."/>
            <person name="Magnuson J."/>
            <person name="Maillard F."/>
            <person name="Murat C."/>
            <person name="Nolan M."/>
            <person name="Ohm R.A."/>
            <person name="Pangilinan J."/>
            <person name="Pereira M.F."/>
            <person name="Perotto S."/>
            <person name="Peter M."/>
            <person name="Pfister S."/>
            <person name="Riley R."/>
            <person name="Sitrit Y."/>
            <person name="Stielow J.B."/>
            <person name="Szollosi G."/>
            <person name="Zifcakova L."/>
            <person name="Stursova M."/>
            <person name="Spatafora J.W."/>
            <person name="Tedersoo L."/>
            <person name="Vaario L.M."/>
            <person name="Yamada A."/>
            <person name="Yan M."/>
            <person name="Wang P."/>
            <person name="Xu J."/>
            <person name="Bruns T."/>
            <person name="Baldrian P."/>
            <person name="Vilgalys R."/>
            <person name="Dunand C."/>
            <person name="Henrissat B."/>
            <person name="Grigoriev I.V."/>
            <person name="Hibbett D."/>
            <person name="Nagy L.G."/>
            <person name="Martin F.M."/>
        </authorList>
    </citation>
    <scope>NUCLEOTIDE SEQUENCE</scope>
    <source>
        <strain evidence="1">BED1</strain>
    </source>
</reference>
<dbReference type="AlphaFoldDB" id="A0AAD4BDN5"/>
<evidence type="ECO:0000313" key="1">
    <source>
        <dbReference type="EMBL" id="KAF8423140.1"/>
    </source>
</evidence>
<accession>A0AAD4BDN5</accession>
<evidence type="ECO:0000313" key="2">
    <source>
        <dbReference type="Proteomes" id="UP001194468"/>
    </source>
</evidence>
<sequence>MSSLTRFPDVALPSGVLTTKECTCTRKHSKYLVQTTENTRLPVGTVPQQALSGLPMPLTILCKVIRWHCPIWQLSFQVS</sequence>
<name>A0AAD4BDN5_BOLED</name>
<keyword evidence="2" id="KW-1185">Reference proteome</keyword>
<dbReference type="Proteomes" id="UP001194468">
    <property type="component" value="Unassembled WGS sequence"/>
</dbReference>
<proteinExistence type="predicted"/>
<reference evidence="1" key="1">
    <citation type="submission" date="2019-10" db="EMBL/GenBank/DDBJ databases">
        <authorList>
            <consortium name="DOE Joint Genome Institute"/>
            <person name="Kuo A."/>
            <person name="Miyauchi S."/>
            <person name="Kiss E."/>
            <person name="Drula E."/>
            <person name="Kohler A."/>
            <person name="Sanchez-Garcia M."/>
            <person name="Andreopoulos B."/>
            <person name="Barry K.W."/>
            <person name="Bonito G."/>
            <person name="Buee M."/>
            <person name="Carver A."/>
            <person name="Chen C."/>
            <person name="Cichocki N."/>
            <person name="Clum A."/>
            <person name="Culley D."/>
            <person name="Crous P.W."/>
            <person name="Fauchery L."/>
            <person name="Girlanda M."/>
            <person name="Hayes R."/>
            <person name="Keri Z."/>
            <person name="LaButti K."/>
            <person name="Lipzen A."/>
            <person name="Lombard V."/>
            <person name="Magnuson J."/>
            <person name="Maillard F."/>
            <person name="Morin E."/>
            <person name="Murat C."/>
            <person name="Nolan M."/>
            <person name="Ohm R."/>
            <person name="Pangilinan J."/>
            <person name="Pereira M."/>
            <person name="Perotto S."/>
            <person name="Peter M."/>
            <person name="Riley R."/>
            <person name="Sitrit Y."/>
            <person name="Stielow B."/>
            <person name="Szollosi G."/>
            <person name="Zifcakova L."/>
            <person name="Stursova M."/>
            <person name="Spatafora J.W."/>
            <person name="Tedersoo L."/>
            <person name="Vaario L.-M."/>
            <person name="Yamada A."/>
            <person name="Yan M."/>
            <person name="Wang P."/>
            <person name="Xu J."/>
            <person name="Bruns T."/>
            <person name="Baldrian P."/>
            <person name="Vilgalys R."/>
            <person name="Henrissat B."/>
            <person name="Grigoriev I.V."/>
            <person name="Hibbett D."/>
            <person name="Nagy L.G."/>
            <person name="Martin F.M."/>
        </authorList>
    </citation>
    <scope>NUCLEOTIDE SEQUENCE</scope>
    <source>
        <strain evidence="1">BED1</strain>
    </source>
</reference>
<dbReference type="EMBL" id="WHUW01000118">
    <property type="protein sequence ID" value="KAF8423140.1"/>
    <property type="molecule type" value="Genomic_DNA"/>
</dbReference>
<protein>
    <submittedName>
        <fullName evidence="1">Uncharacterized protein</fullName>
    </submittedName>
</protein>
<gene>
    <name evidence="1" type="ORF">L210DRAFT_950717</name>
</gene>
<organism evidence="1 2">
    <name type="scientific">Boletus edulis BED1</name>
    <dbReference type="NCBI Taxonomy" id="1328754"/>
    <lineage>
        <taxon>Eukaryota</taxon>
        <taxon>Fungi</taxon>
        <taxon>Dikarya</taxon>
        <taxon>Basidiomycota</taxon>
        <taxon>Agaricomycotina</taxon>
        <taxon>Agaricomycetes</taxon>
        <taxon>Agaricomycetidae</taxon>
        <taxon>Boletales</taxon>
        <taxon>Boletineae</taxon>
        <taxon>Boletaceae</taxon>
        <taxon>Boletoideae</taxon>
        <taxon>Boletus</taxon>
    </lineage>
</organism>